<dbReference type="RefSeq" id="WP_233729775.1">
    <property type="nucleotide sequence ID" value="NZ_JAJVCN010000003.1"/>
</dbReference>
<evidence type="ECO:0000313" key="1">
    <source>
        <dbReference type="EMBL" id="MCE7008254.1"/>
    </source>
</evidence>
<reference evidence="1 2" key="1">
    <citation type="submission" date="2021-12" db="EMBL/GenBank/DDBJ databases">
        <title>Genome sequence of Kibdelosporangium philippinense ATCC 49844.</title>
        <authorList>
            <person name="Fedorov E.A."/>
            <person name="Omeragic M."/>
            <person name="Shalygina K.F."/>
            <person name="Maclea K.S."/>
        </authorList>
    </citation>
    <scope>NUCLEOTIDE SEQUENCE [LARGE SCALE GENOMIC DNA]</scope>
    <source>
        <strain evidence="1 2">ATCC 49844</strain>
    </source>
</reference>
<proteinExistence type="predicted"/>
<sequence length="77" mass="8432">MKNYTIICDAPGLPLSKGSLKPAAWQQANEQLRSLRLRGGHMAERTHIVIPGTAVPTVRTGDFPYFLVRAGAQKDLT</sequence>
<name>A0ABS8ZKC6_9PSEU</name>
<gene>
    <name evidence="1" type="ORF">LWC34_36380</name>
</gene>
<evidence type="ECO:0000313" key="2">
    <source>
        <dbReference type="Proteomes" id="UP001521150"/>
    </source>
</evidence>
<protein>
    <submittedName>
        <fullName evidence="1">Uncharacterized protein</fullName>
    </submittedName>
</protein>
<keyword evidence="2" id="KW-1185">Reference proteome</keyword>
<organism evidence="1 2">
    <name type="scientific">Kibdelosporangium philippinense</name>
    <dbReference type="NCBI Taxonomy" id="211113"/>
    <lineage>
        <taxon>Bacteria</taxon>
        <taxon>Bacillati</taxon>
        <taxon>Actinomycetota</taxon>
        <taxon>Actinomycetes</taxon>
        <taxon>Pseudonocardiales</taxon>
        <taxon>Pseudonocardiaceae</taxon>
        <taxon>Kibdelosporangium</taxon>
    </lineage>
</organism>
<dbReference type="EMBL" id="JAJVCN010000003">
    <property type="protein sequence ID" value="MCE7008254.1"/>
    <property type="molecule type" value="Genomic_DNA"/>
</dbReference>
<comment type="caution">
    <text evidence="1">The sequence shown here is derived from an EMBL/GenBank/DDBJ whole genome shotgun (WGS) entry which is preliminary data.</text>
</comment>
<accession>A0ABS8ZKC6</accession>
<dbReference type="Proteomes" id="UP001521150">
    <property type="component" value="Unassembled WGS sequence"/>
</dbReference>